<proteinExistence type="inferred from homology"/>
<dbReference type="InterPro" id="IPR034004">
    <property type="entry name" value="Zn_ribbon_RPA12_C"/>
</dbReference>
<dbReference type="InterPro" id="IPR001222">
    <property type="entry name" value="Znf_TFIIS"/>
</dbReference>
<feature type="binding site" evidence="9">
    <location>
        <position position="113"/>
    </location>
    <ligand>
        <name>Zn(2+)</name>
        <dbReference type="ChEBI" id="CHEBI:29105"/>
        <label>2</label>
    </ligand>
</feature>
<dbReference type="InterPro" id="IPR019761">
    <property type="entry name" value="DNA-dir_RNA_pol-M_15_CS"/>
</dbReference>
<evidence type="ECO:0000256" key="3">
    <source>
        <dbReference type="ARBA" id="ARBA00022723"/>
    </source>
</evidence>
<evidence type="ECO:0000256" key="7">
    <source>
        <dbReference type="ARBA" id="ARBA00023242"/>
    </source>
</evidence>
<keyword evidence="7 8" id="KW-0539">Nucleus</keyword>
<dbReference type="GO" id="GO:0055029">
    <property type="term" value="C:nuclear DNA-directed RNA polymerase complex"/>
    <property type="evidence" value="ECO:0007669"/>
    <property type="project" value="UniProtKB-ARBA"/>
</dbReference>
<feature type="zinc finger region" description="C4-type" evidence="10">
    <location>
        <begin position="10"/>
        <end position="33"/>
    </location>
</feature>
<dbReference type="OrthoDB" id="10056816at2759"/>
<dbReference type="GO" id="GO:0003899">
    <property type="term" value="F:DNA-directed RNA polymerase activity"/>
    <property type="evidence" value="ECO:0007669"/>
    <property type="project" value="InterPro"/>
</dbReference>
<feature type="binding site" evidence="9">
    <location>
        <position position="33"/>
    </location>
    <ligand>
        <name>Zn(2+)</name>
        <dbReference type="ChEBI" id="CHEBI:29105"/>
        <label>1</label>
    </ligand>
</feature>
<evidence type="ECO:0000256" key="2">
    <source>
        <dbReference type="ARBA" id="ARBA00022478"/>
    </source>
</evidence>
<dbReference type="PANTHER" id="PTHR11239">
    <property type="entry name" value="DNA-DIRECTED RNA POLYMERASE"/>
    <property type="match status" value="1"/>
</dbReference>
<accession>A0A6G1HKZ0</accession>
<dbReference type="SUPFAM" id="SSF57783">
    <property type="entry name" value="Zinc beta-ribbon"/>
    <property type="match status" value="1"/>
</dbReference>
<organism evidence="13 14">
    <name type="scientific">Trichodelitschia bisporula</name>
    <dbReference type="NCBI Taxonomy" id="703511"/>
    <lineage>
        <taxon>Eukaryota</taxon>
        <taxon>Fungi</taxon>
        <taxon>Dikarya</taxon>
        <taxon>Ascomycota</taxon>
        <taxon>Pezizomycotina</taxon>
        <taxon>Dothideomycetes</taxon>
        <taxon>Dothideomycetes incertae sedis</taxon>
        <taxon>Phaeotrichales</taxon>
        <taxon>Phaeotrichaceae</taxon>
        <taxon>Trichodelitschia</taxon>
    </lineage>
</organism>
<dbReference type="EMBL" id="ML996706">
    <property type="protein sequence ID" value="KAF2396738.1"/>
    <property type="molecule type" value="Genomic_DNA"/>
</dbReference>
<keyword evidence="3 9" id="KW-0479">Metal-binding</keyword>
<evidence type="ECO:0000313" key="13">
    <source>
        <dbReference type="EMBL" id="KAF2396738.1"/>
    </source>
</evidence>
<evidence type="ECO:0000256" key="9">
    <source>
        <dbReference type="PIRSR" id="PIRSR005586-1"/>
    </source>
</evidence>
<keyword evidence="4 10" id="KW-0863">Zinc-finger</keyword>
<dbReference type="Gene3D" id="2.20.25.10">
    <property type="match status" value="1"/>
</dbReference>
<dbReference type="SMART" id="SM00661">
    <property type="entry name" value="RPOL9"/>
    <property type="match status" value="1"/>
</dbReference>
<feature type="binding site" evidence="9">
    <location>
        <position position="30"/>
    </location>
    <ligand>
        <name>Zn(2+)</name>
        <dbReference type="ChEBI" id="CHEBI:29105"/>
        <label>1</label>
    </ligand>
</feature>
<dbReference type="CDD" id="cd10507">
    <property type="entry name" value="Zn-ribbon_RPA12"/>
    <property type="match status" value="1"/>
</dbReference>
<evidence type="ECO:0000256" key="1">
    <source>
        <dbReference type="ARBA" id="ARBA00004604"/>
    </source>
</evidence>
<gene>
    <name evidence="13" type="ORF">EJ06DRAFT_231748</name>
</gene>
<feature type="binding site" evidence="9">
    <location>
        <position position="13"/>
    </location>
    <ligand>
        <name>Zn(2+)</name>
        <dbReference type="ChEBI" id="CHEBI:29105"/>
        <label>1</label>
    </ligand>
</feature>
<name>A0A6G1HKZ0_9PEZI</name>
<evidence type="ECO:0000256" key="4">
    <source>
        <dbReference type="ARBA" id="ARBA00022771"/>
    </source>
</evidence>
<comment type="similarity">
    <text evidence="8 11">Belongs to the archaeal rpoM/eukaryotic RPA12/RPB9/RPC11 RNA polymerase family.</text>
</comment>
<feature type="binding site" evidence="9">
    <location>
        <position position="10"/>
    </location>
    <ligand>
        <name>Zn(2+)</name>
        <dbReference type="ChEBI" id="CHEBI:29105"/>
        <label>1</label>
    </ligand>
</feature>
<dbReference type="AlphaFoldDB" id="A0A6G1HKZ0"/>
<keyword evidence="6 8" id="KW-0804">Transcription</keyword>
<feature type="binding site" evidence="9">
    <location>
        <position position="110"/>
    </location>
    <ligand>
        <name>Zn(2+)</name>
        <dbReference type="ChEBI" id="CHEBI:29105"/>
        <label>2</label>
    </ligand>
</feature>
<evidence type="ECO:0000256" key="11">
    <source>
        <dbReference type="RuleBase" id="RU003474"/>
    </source>
</evidence>
<dbReference type="GO" id="GO:0003676">
    <property type="term" value="F:nucleic acid binding"/>
    <property type="evidence" value="ECO:0007669"/>
    <property type="project" value="InterPro"/>
</dbReference>
<feature type="binding site" evidence="9">
    <location>
        <position position="82"/>
    </location>
    <ligand>
        <name>Zn(2+)</name>
        <dbReference type="ChEBI" id="CHEBI:29105"/>
        <label>2</label>
    </ligand>
</feature>
<keyword evidence="14" id="KW-1185">Reference proteome</keyword>
<protein>
    <recommendedName>
        <fullName evidence="8">DNA-directed RNA polymerase subunit</fullName>
    </recommendedName>
</protein>
<dbReference type="GO" id="GO:0006363">
    <property type="term" value="P:termination of RNA polymerase I transcription"/>
    <property type="evidence" value="ECO:0007669"/>
    <property type="project" value="TreeGrafter"/>
</dbReference>
<dbReference type="PIRSF" id="PIRSF005586">
    <property type="entry name" value="RNApol_RpoM"/>
    <property type="match status" value="1"/>
</dbReference>
<evidence type="ECO:0000256" key="10">
    <source>
        <dbReference type="PIRSR" id="PIRSR005586-2"/>
    </source>
</evidence>
<dbReference type="PROSITE" id="PS01030">
    <property type="entry name" value="RNA_POL_M_15KD"/>
    <property type="match status" value="1"/>
</dbReference>
<evidence type="ECO:0000256" key="8">
    <source>
        <dbReference type="PIRNR" id="PIRNR005586"/>
    </source>
</evidence>
<evidence type="ECO:0000256" key="5">
    <source>
        <dbReference type="ARBA" id="ARBA00022833"/>
    </source>
</evidence>
<feature type="domain" description="TFIIS-type" evidence="12">
    <location>
        <begin position="78"/>
        <end position="118"/>
    </location>
</feature>
<dbReference type="InterPro" id="IPR012164">
    <property type="entry name" value="Rpa12/Rpb9/Rpc10/TFS"/>
</dbReference>
<keyword evidence="2 8" id="KW-0240">DNA-directed RNA polymerase</keyword>
<dbReference type="PANTHER" id="PTHR11239:SF14">
    <property type="entry name" value="DNA-DIRECTED RNA POLYMERASE I SUBUNIT RPA12"/>
    <property type="match status" value="1"/>
</dbReference>
<dbReference type="GO" id="GO:0008270">
    <property type="term" value="F:zinc ion binding"/>
    <property type="evidence" value="ECO:0007669"/>
    <property type="project" value="UniProtKB-KW"/>
</dbReference>
<evidence type="ECO:0000313" key="14">
    <source>
        <dbReference type="Proteomes" id="UP000799640"/>
    </source>
</evidence>
<dbReference type="SMART" id="SM00440">
    <property type="entry name" value="ZnF_C2C2"/>
    <property type="match status" value="1"/>
</dbReference>
<dbReference type="GO" id="GO:0005736">
    <property type="term" value="C:RNA polymerase I complex"/>
    <property type="evidence" value="ECO:0007669"/>
    <property type="project" value="TreeGrafter"/>
</dbReference>
<sequence>MSCIGSLVFCPDCGDLLDGAAGDEKAVLTCTICGAQCKDTSSKVIVTQSKPTDFPSSLRVKRSDIQMVDSGLDANPTIMHPCENCGAEEVRFYTQQLRGADEGTTVFYECPQCRHKWNTNN</sequence>
<dbReference type="Proteomes" id="UP000799640">
    <property type="component" value="Unassembled WGS sequence"/>
</dbReference>
<dbReference type="Pfam" id="PF01096">
    <property type="entry name" value="Zn_ribbon_TFIIS"/>
    <property type="match status" value="1"/>
</dbReference>
<dbReference type="PROSITE" id="PS51133">
    <property type="entry name" value="ZF_TFIIS_2"/>
    <property type="match status" value="1"/>
</dbReference>
<reference evidence="13" key="1">
    <citation type="journal article" date="2020" name="Stud. Mycol.">
        <title>101 Dothideomycetes genomes: a test case for predicting lifestyles and emergence of pathogens.</title>
        <authorList>
            <person name="Haridas S."/>
            <person name="Albert R."/>
            <person name="Binder M."/>
            <person name="Bloem J."/>
            <person name="Labutti K."/>
            <person name="Salamov A."/>
            <person name="Andreopoulos B."/>
            <person name="Baker S."/>
            <person name="Barry K."/>
            <person name="Bills G."/>
            <person name="Bluhm B."/>
            <person name="Cannon C."/>
            <person name="Castanera R."/>
            <person name="Culley D."/>
            <person name="Daum C."/>
            <person name="Ezra D."/>
            <person name="Gonzalez J."/>
            <person name="Henrissat B."/>
            <person name="Kuo A."/>
            <person name="Liang C."/>
            <person name="Lipzen A."/>
            <person name="Lutzoni F."/>
            <person name="Magnuson J."/>
            <person name="Mondo S."/>
            <person name="Nolan M."/>
            <person name="Ohm R."/>
            <person name="Pangilinan J."/>
            <person name="Park H.-J."/>
            <person name="Ramirez L."/>
            <person name="Alfaro M."/>
            <person name="Sun H."/>
            <person name="Tritt A."/>
            <person name="Yoshinaga Y."/>
            <person name="Zwiers L.-H."/>
            <person name="Turgeon B."/>
            <person name="Goodwin S."/>
            <person name="Spatafora J."/>
            <person name="Crous P."/>
            <person name="Grigoriev I."/>
        </authorList>
    </citation>
    <scope>NUCLEOTIDE SEQUENCE</scope>
    <source>
        <strain evidence="13">CBS 262.69</strain>
    </source>
</reference>
<keyword evidence="5 9" id="KW-0862">Zinc</keyword>
<dbReference type="InterPro" id="IPR001529">
    <property type="entry name" value="Zn_ribbon_RPB9"/>
</dbReference>
<evidence type="ECO:0000256" key="6">
    <source>
        <dbReference type="ARBA" id="ARBA00023163"/>
    </source>
</evidence>
<evidence type="ECO:0000259" key="12">
    <source>
        <dbReference type="PROSITE" id="PS51133"/>
    </source>
</evidence>
<comment type="subcellular location">
    <subcellularLocation>
        <location evidence="1">Nucleus</location>
        <location evidence="1">Nucleolus</location>
    </subcellularLocation>
</comment>
<comment type="function">
    <text evidence="8">DNA-dependent RNA polymerase catalyzes the transcription of DNA into RNA using the four ribonucleoside triphosphates as substrates.</text>
</comment>
<feature type="binding site" evidence="9">
    <location>
        <position position="85"/>
    </location>
    <ligand>
        <name>Zn(2+)</name>
        <dbReference type="ChEBI" id="CHEBI:29105"/>
        <label>2</label>
    </ligand>
</feature>